<feature type="domain" description="EDS1 EP" evidence="2">
    <location>
        <begin position="46"/>
        <end position="247"/>
    </location>
</feature>
<evidence type="ECO:0000313" key="3">
    <source>
        <dbReference type="EMBL" id="ABK21622.1"/>
    </source>
</evidence>
<sequence>MRILLDSSPDPESSEMEVAQNDDAQLALRRAGELSIELGRKQCTMAELEWYKECCENEVIGYYDSFKSQNEKDIDANLRRINLARYWDDIIEMYERHELPSDFKSQNKWLNAAAAYRKLVEPLDIANYYLTHKDGNYLTEGRPERHKVFERWMEEKDKTRSSTAPRPRTKPASLTQDPCFWARVEEALKDLENLKQGQHQRLQSLQKFEEHVTMMKNSFRLSSDVFLKGSSFTRWWEEWEDYKRNHSHGWSSP</sequence>
<protein>
    <recommendedName>
        <fullName evidence="2">EDS1 EP domain-containing protein</fullName>
    </recommendedName>
</protein>
<dbReference type="Pfam" id="PF18117">
    <property type="entry name" value="EDS1_EP"/>
    <property type="match status" value="1"/>
</dbReference>
<dbReference type="AlphaFoldDB" id="A9NLW1"/>
<dbReference type="EMBL" id="EF082251">
    <property type="protein sequence ID" value="ABK21622.1"/>
    <property type="molecule type" value="mRNA"/>
</dbReference>
<proteinExistence type="evidence at transcript level"/>
<dbReference type="PANTHER" id="PTHR47413">
    <property type="entry name" value="LIPASE-LIKE PAD4"/>
    <property type="match status" value="1"/>
</dbReference>
<evidence type="ECO:0000256" key="1">
    <source>
        <dbReference type="SAM" id="MobiDB-lite"/>
    </source>
</evidence>
<organism evidence="3">
    <name type="scientific">Picea sitchensis</name>
    <name type="common">Sitka spruce</name>
    <name type="synonym">Pinus sitchensis</name>
    <dbReference type="NCBI Taxonomy" id="3332"/>
    <lineage>
        <taxon>Eukaryota</taxon>
        <taxon>Viridiplantae</taxon>
        <taxon>Streptophyta</taxon>
        <taxon>Embryophyta</taxon>
        <taxon>Tracheophyta</taxon>
        <taxon>Spermatophyta</taxon>
        <taxon>Pinopsida</taxon>
        <taxon>Pinidae</taxon>
        <taxon>Conifers I</taxon>
        <taxon>Pinales</taxon>
        <taxon>Pinaceae</taxon>
        <taxon>Picea</taxon>
    </lineage>
</organism>
<accession>A9NLW1</accession>
<feature type="region of interest" description="Disordered" evidence="1">
    <location>
        <begin position="152"/>
        <end position="174"/>
    </location>
</feature>
<dbReference type="PANTHER" id="PTHR47413:SF2">
    <property type="entry name" value="LIPASE-LIKE PAD4"/>
    <property type="match status" value="1"/>
</dbReference>
<dbReference type="InterPro" id="IPR041266">
    <property type="entry name" value="EDS1_EP"/>
</dbReference>
<evidence type="ECO:0000259" key="2">
    <source>
        <dbReference type="Pfam" id="PF18117"/>
    </source>
</evidence>
<name>A9NLW1_PICSI</name>
<reference evidence="3" key="1">
    <citation type="journal article" date="2008" name="BMC Genomics">
        <title>A conifer genomics resource of 200,000 spruce (Picea spp.) ESTs and 6,464 high-quality, sequence-finished full-length cDNAs for Sitka spruce (Picea sitchensis).</title>
        <authorList>
            <person name="Ralph S.G."/>
            <person name="Chun H.J."/>
            <person name="Kolosova N."/>
            <person name="Cooper D."/>
            <person name="Oddy C."/>
            <person name="Ritland C.E."/>
            <person name="Kirkpatrick R."/>
            <person name="Moore R."/>
            <person name="Barber S."/>
            <person name="Holt R.A."/>
            <person name="Jones S.J."/>
            <person name="Marra M.A."/>
            <person name="Douglas C.J."/>
            <person name="Ritland K."/>
            <person name="Bohlmann J."/>
        </authorList>
    </citation>
    <scope>NUCLEOTIDE SEQUENCE</scope>
    <source>
        <tissue evidence="3">Green portion of the leader tissue</tissue>
    </source>
</reference>